<gene>
    <name evidence="5" type="ORF">KFE25_006263</name>
</gene>
<keyword evidence="2" id="KW-0963">Cytoplasm</keyword>
<comment type="caution">
    <text evidence="5">The sequence shown here is derived from an EMBL/GenBank/DDBJ whole genome shotgun (WGS) entry which is preliminary data.</text>
</comment>
<dbReference type="SUPFAM" id="SSF56235">
    <property type="entry name" value="N-terminal nucleophile aminohydrolases (Ntn hydrolases)"/>
    <property type="match status" value="1"/>
</dbReference>
<dbReference type="InterPro" id="IPR029055">
    <property type="entry name" value="Ntn_hydrolases_N"/>
</dbReference>
<dbReference type="Pfam" id="PF00227">
    <property type="entry name" value="Proteasome"/>
    <property type="match status" value="1"/>
</dbReference>
<dbReference type="EMBL" id="JAGTXO010000002">
    <property type="protein sequence ID" value="KAG8469808.1"/>
    <property type="molecule type" value="Genomic_DNA"/>
</dbReference>
<keyword evidence="4" id="KW-0539">Nucleus</keyword>
<dbReference type="InterPro" id="IPR033811">
    <property type="entry name" value="Proteasome_beta_3"/>
</dbReference>
<dbReference type="GO" id="GO:0043161">
    <property type="term" value="P:proteasome-mediated ubiquitin-dependent protein catabolic process"/>
    <property type="evidence" value="ECO:0007669"/>
    <property type="project" value="InterPro"/>
</dbReference>
<accession>A0A8J6CJD5</accession>
<dbReference type="OMA" id="CSEQLYG"/>
<keyword evidence="6" id="KW-1185">Reference proteome</keyword>
<reference evidence="5" key="1">
    <citation type="submission" date="2021-05" db="EMBL/GenBank/DDBJ databases">
        <title>The genome of the haptophyte Pavlova lutheri (Diacronema luteri, Pavlovales) - a model for lipid biosynthesis in eukaryotic algae.</title>
        <authorList>
            <person name="Hulatt C.J."/>
            <person name="Posewitz M.C."/>
        </authorList>
    </citation>
    <scope>NUCLEOTIDE SEQUENCE</scope>
    <source>
        <strain evidence="5">NIVA-4/92</strain>
    </source>
</reference>
<dbReference type="AlphaFoldDB" id="A0A8J6CJD5"/>
<dbReference type="OrthoDB" id="204949at2759"/>
<sequence length="204" mass="22741">MSISQYNGSAMIAMTGKGCVGIAADRRLGIRNMTKACDFKKVFQVNDKILVGFSGLATDLQTLEQRLRMRCNMYKLREEREISIEAFGNLVASMQYEKRFGYYFVEPVIAGLKADNSPYLMSSDIIGAQCFKDDFVVAGDTAETLFGMCESVYRPDLGPEELFEVLSQCLLSGVDRDCLAGWGATVYIMTPEGVRETHLKGRMD</sequence>
<evidence type="ECO:0000256" key="3">
    <source>
        <dbReference type="ARBA" id="ARBA00022942"/>
    </source>
</evidence>
<dbReference type="PANTHER" id="PTHR32194">
    <property type="entry name" value="METALLOPROTEASE TLDD"/>
    <property type="match status" value="1"/>
</dbReference>
<name>A0A8J6CJD5_DIALT</name>
<dbReference type="Proteomes" id="UP000751190">
    <property type="component" value="Unassembled WGS sequence"/>
</dbReference>
<organism evidence="5 6">
    <name type="scientific">Diacronema lutheri</name>
    <name type="common">Unicellular marine alga</name>
    <name type="synonym">Monochrysis lutheri</name>
    <dbReference type="NCBI Taxonomy" id="2081491"/>
    <lineage>
        <taxon>Eukaryota</taxon>
        <taxon>Haptista</taxon>
        <taxon>Haptophyta</taxon>
        <taxon>Pavlovophyceae</taxon>
        <taxon>Pavlovales</taxon>
        <taxon>Pavlovaceae</taxon>
        <taxon>Diacronema</taxon>
    </lineage>
</organism>
<evidence type="ECO:0000313" key="5">
    <source>
        <dbReference type="EMBL" id="KAG8469808.1"/>
    </source>
</evidence>
<proteinExistence type="predicted"/>
<dbReference type="PANTHER" id="PTHR32194:SF10">
    <property type="entry name" value="PROTEASOME SUBUNIT BETA TYPE-3"/>
    <property type="match status" value="1"/>
</dbReference>
<dbReference type="Gene3D" id="3.60.20.10">
    <property type="entry name" value="Glutamine Phosphoribosylpyrophosphate, subunit 1, domain 1"/>
    <property type="match status" value="1"/>
</dbReference>
<evidence type="ECO:0000256" key="1">
    <source>
        <dbReference type="ARBA" id="ARBA00004123"/>
    </source>
</evidence>
<comment type="subcellular location">
    <subcellularLocation>
        <location evidence="1">Nucleus</location>
    </subcellularLocation>
</comment>
<evidence type="ECO:0008006" key="7">
    <source>
        <dbReference type="Google" id="ProtNLM"/>
    </source>
</evidence>
<dbReference type="CDD" id="cd03759">
    <property type="entry name" value="proteasome_beta_type_3"/>
    <property type="match status" value="1"/>
</dbReference>
<keyword evidence="3" id="KW-0647">Proteasome</keyword>
<protein>
    <recommendedName>
        <fullName evidence="7">Proteasome subunit beta</fullName>
    </recommendedName>
</protein>
<dbReference type="GO" id="GO:0005634">
    <property type="term" value="C:nucleus"/>
    <property type="evidence" value="ECO:0007669"/>
    <property type="project" value="UniProtKB-SubCell"/>
</dbReference>
<evidence type="ECO:0000256" key="4">
    <source>
        <dbReference type="ARBA" id="ARBA00023242"/>
    </source>
</evidence>
<dbReference type="GO" id="GO:0019774">
    <property type="term" value="C:proteasome core complex, beta-subunit complex"/>
    <property type="evidence" value="ECO:0007669"/>
    <property type="project" value="InterPro"/>
</dbReference>
<dbReference type="InterPro" id="IPR001353">
    <property type="entry name" value="Proteasome_sua/b"/>
</dbReference>
<dbReference type="InterPro" id="IPR023333">
    <property type="entry name" value="Proteasome_suB-type"/>
</dbReference>
<dbReference type="PROSITE" id="PS51476">
    <property type="entry name" value="PROTEASOME_BETA_2"/>
    <property type="match status" value="1"/>
</dbReference>
<dbReference type="GO" id="GO:0005737">
    <property type="term" value="C:cytoplasm"/>
    <property type="evidence" value="ECO:0007669"/>
    <property type="project" value="TreeGrafter"/>
</dbReference>
<evidence type="ECO:0000313" key="6">
    <source>
        <dbReference type="Proteomes" id="UP000751190"/>
    </source>
</evidence>
<evidence type="ECO:0000256" key="2">
    <source>
        <dbReference type="ARBA" id="ARBA00022490"/>
    </source>
</evidence>